<protein>
    <submittedName>
        <fullName evidence="1">Uncharacterized protein</fullName>
    </submittedName>
</protein>
<evidence type="ECO:0000313" key="1">
    <source>
        <dbReference type="EMBL" id="AWB26170.1"/>
    </source>
</evidence>
<reference evidence="1 2" key="1">
    <citation type="submission" date="2018-04" db="EMBL/GenBank/DDBJ databases">
        <title>Methylobacterium sp. PR1016A genome.</title>
        <authorList>
            <person name="Park W."/>
        </authorList>
    </citation>
    <scope>NUCLEOTIDE SEQUENCE [LARGE SCALE GENOMIC DNA]</scope>
    <source>
        <strain evidence="1 2">PR1016A</strain>
        <plasmid evidence="1 2">unnamed3</plasmid>
    </source>
</reference>
<dbReference type="Proteomes" id="UP000244755">
    <property type="component" value="Plasmid unnamed3"/>
</dbReference>
<keyword evidence="2" id="KW-1185">Reference proteome</keyword>
<dbReference type="EMBL" id="CP028847">
    <property type="protein sequence ID" value="AWB26170.1"/>
    <property type="molecule type" value="Genomic_DNA"/>
</dbReference>
<dbReference type="AlphaFoldDB" id="A0A2R4WXC5"/>
<proteinExistence type="predicted"/>
<dbReference type="RefSeq" id="WP_099957700.1">
    <property type="nucleotide sequence ID" value="NZ_CP028847.1"/>
</dbReference>
<organism evidence="1 2">
    <name type="scientific">Methylobacterium currus</name>
    <dbReference type="NCBI Taxonomy" id="2051553"/>
    <lineage>
        <taxon>Bacteria</taxon>
        <taxon>Pseudomonadati</taxon>
        <taxon>Pseudomonadota</taxon>
        <taxon>Alphaproteobacteria</taxon>
        <taxon>Hyphomicrobiales</taxon>
        <taxon>Methylobacteriaceae</taxon>
        <taxon>Methylobacterium</taxon>
    </lineage>
</organism>
<keyword evidence="1" id="KW-0614">Plasmid</keyword>
<gene>
    <name evidence="1" type="ORF">DA075_35455</name>
</gene>
<evidence type="ECO:0000313" key="2">
    <source>
        <dbReference type="Proteomes" id="UP000244755"/>
    </source>
</evidence>
<geneLocation type="plasmid" evidence="1 2">
    <name>unnamed3</name>
</geneLocation>
<dbReference type="KEGG" id="mee:DA075_35455"/>
<accession>A0A2R4WXC5</accession>
<sequence length="74" mass="7775">MSARDETALRVEAERTGDGEGPWIWAIYQGAGEAAPLLKRSDVTYPSPDAAKRVGDKVRAGMLSAVPASDEDGG</sequence>
<name>A0A2R4WXC5_9HYPH</name>